<dbReference type="Pfam" id="PF00337">
    <property type="entry name" value="Gal-bind_lectin"/>
    <property type="match status" value="1"/>
</dbReference>
<evidence type="ECO:0000313" key="5">
    <source>
        <dbReference type="Proteomes" id="UP000580250"/>
    </source>
</evidence>
<dbReference type="PROSITE" id="PS51304">
    <property type="entry name" value="GALECTIN"/>
    <property type="match status" value="1"/>
</dbReference>
<dbReference type="InterPro" id="IPR001079">
    <property type="entry name" value="Galectin_CRD"/>
</dbReference>
<dbReference type="Proteomes" id="UP000580250">
    <property type="component" value="Unassembled WGS sequence"/>
</dbReference>
<evidence type="ECO:0000313" key="4">
    <source>
        <dbReference type="EMBL" id="CAD2195173.1"/>
    </source>
</evidence>
<reference evidence="4 5" key="1">
    <citation type="submission" date="2020-08" db="EMBL/GenBank/DDBJ databases">
        <authorList>
            <person name="Koutsovoulos G."/>
            <person name="Danchin GJ E."/>
        </authorList>
    </citation>
    <scope>NUCLEOTIDE SEQUENCE [LARGE SCALE GENOMIC DNA]</scope>
</reference>
<sequence length="198" mass="23110">MNLKVPKEYFKLNRITLNNENDYSIPIRYLNYIDGETNKSIKIYGGAGLLSPGDRLIFKGNVPINAKEFHINFCYLQRNCVPQNTKINQKIGENILNIRFVFDSKNIELKNKLILKYCKNTKNKADCKKELTKVEKNPISPDSDFTLTIDINYKNFIINVDNGEENITIKFKSERRPSFTDYIQKVMFLILVNPLKFN</sequence>
<comment type="caution">
    <text evidence="4">The sequence shown here is derived from an EMBL/GenBank/DDBJ whole genome shotgun (WGS) entry which is preliminary data.</text>
</comment>
<protein>
    <recommendedName>
        <fullName evidence="2">Galectin</fullName>
    </recommendedName>
</protein>
<organism evidence="4 5">
    <name type="scientific">Meloidogyne enterolobii</name>
    <name type="common">Root-knot nematode worm</name>
    <name type="synonym">Meloidogyne mayaguensis</name>
    <dbReference type="NCBI Taxonomy" id="390850"/>
    <lineage>
        <taxon>Eukaryota</taxon>
        <taxon>Metazoa</taxon>
        <taxon>Ecdysozoa</taxon>
        <taxon>Nematoda</taxon>
        <taxon>Chromadorea</taxon>
        <taxon>Rhabditida</taxon>
        <taxon>Tylenchina</taxon>
        <taxon>Tylenchomorpha</taxon>
        <taxon>Tylenchoidea</taxon>
        <taxon>Meloidogynidae</taxon>
        <taxon>Meloidogyninae</taxon>
        <taxon>Meloidogyne</taxon>
    </lineage>
</organism>
<proteinExistence type="predicted"/>
<dbReference type="AlphaFoldDB" id="A0A6V7X7F7"/>
<dbReference type="Gene3D" id="2.60.120.200">
    <property type="match status" value="1"/>
</dbReference>
<evidence type="ECO:0000256" key="2">
    <source>
        <dbReference type="RuleBase" id="RU102079"/>
    </source>
</evidence>
<feature type="domain" description="Galectin" evidence="3">
    <location>
        <begin position="42"/>
        <end position="198"/>
    </location>
</feature>
<dbReference type="InterPro" id="IPR013320">
    <property type="entry name" value="ConA-like_dom_sf"/>
</dbReference>
<gene>
    <name evidence="4" type="ORF">MENT_LOCUS48241</name>
</gene>
<evidence type="ECO:0000256" key="1">
    <source>
        <dbReference type="ARBA" id="ARBA00022734"/>
    </source>
</evidence>
<dbReference type="GO" id="GO:0030246">
    <property type="term" value="F:carbohydrate binding"/>
    <property type="evidence" value="ECO:0007669"/>
    <property type="project" value="UniProtKB-UniRule"/>
</dbReference>
<dbReference type="EMBL" id="CAJEWN010001185">
    <property type="protein sequence ID" value="CAD2195173.1"/>
    <property type="molecule type" value="Genomic_DNA"/>
</dbReference>
<accession>A0A6V7X7F7</accession>
<name>A0A6V7X7F7_MELEN</name>
<keyword evidence="1 2" id="KW-0430">Lectin</keyword>
<dbReference type="SUPFAM" id="SSF49899">
    <property type="entry name" value="Concanavalin A-like lectins/glucanases"/>
    <property type="match status" value="1"/>
</dbReference>
<evidence type="ECO:0000259" key="3">
    <source>
        <dbReference type="PROSITE" id="PS51304"/>
    </source>
</evidence>